<name>A0A1R1PUC4_ZANCU</name>
<dbReference type="GO" id="GO:0006402">
    <property type="term" value="P:mRNA catabolic process"/>
    <property type="evidence" value="ECO:0007669"/>
    <property type="project" value="TreeGrafter"/>
</dbReference>
<keyword evidence="2" id="KW-0540">Nuclease</keyword>
<dbReference type="InterPro" id="IPR022966">
    <property type="entry name" value="RNase_II/R_CS"/>
</dbReference>
<evidence type="ECO:0000313" key="3">
    <source>
        <dbReference type="Proteomes" id="UP000188320"/>
    </source>
</evidence>
<feature type="domain" description="RNB" evidence="1">
    <location>
        <begin position="1"/>
        <end position="125"/>
    </location>
</feature>
<sequence>MLLANKYVAETLYKKLGRLGLLRRHGPPLSSRLQASADILNLPISTQSNCLAESIHSSVNNIADPEYKRLVIHILTSAMRNAVYFCPSNIVHPADYHHFALNSNFYTHFTSPLRRYPDLIVHRMLLFNHAQLPKLSDLDSIVHLCNLKSMRSRLIQRLLERTAVHSHLFSSFDSPLCLTAHITRLYETKFSFVILDYNIEDDIQLNSLSISTHSNSNLNSNSNLTASLDLWVYNYHFRSLSLLLNFTHSKQSKSPTTPASVFHSYKILTLSIGSKFQLLVSPLSPDSGPKYTYQLLLA</sequence>
<keyword evidence="2" id="KW-0378">Hydrolase</keyword>
<protein>
    <submittedName>
        <fullName evidence="2">DIS3-like exonuclease 2</fullName>
    </submittedName>
</protein>
<dbReference type="GO" id="GO:0003723">
    <property type="term" value="F:RNA binding"/>
    <property type="evidence" value="ECO:0007669"/>
    <property type="project" value="InterPro"/>
</dbReference>
<dbReference type="Proteomes" id="UP000188320">
    <property type="component" value="Unassembled WGS sequence"/>
</dbReference>
<keyword evidence="2" id="KW-0269">Exonuclease</keyword>
<dbReference type="PROSITE" id="PS01175">
    <property type="entry name" value="RIBONUCLEASE_II"/>
    <property type="match status" value="1"/>
</dbReference>
<evidence type="ECO:0000313" key="2">
    <source>
        <dbReference type="EMBL" id="OMH84503.1"/>
    </source>
</evidence>
<proteinExistence type="predicted"/>
<dbReference type="OrthoDB" id="372421at2759"/>
<dbReference type="InterPro" id="IPR012340">
    <property type="entry name" value="NA-bd_OB-fold"/>
</dbReference>
<dbReference type="AlphaFoldDB" id="A0A1R1PUC4"/>
<dbReference type="Pfam" id="PF00773">
    <property type="entry name" value="RNB"/>
    <property type="match status" value="1"/>
</dbReference>
<dbReference type="GO" id="GO:0000932">
    <property type="term" value="C:P-body"/>
    <property type="evidence" value="ECO:0007669"/>
    <property type="project" value="TreeGrafter"/>
</dbReference>
<comment type="caution">
    <text evidence="2">The sequence shown here is derived from an EMBL/GenBank/DDBJ whole genome shotgun (WGS) entry which is preliminary data.</text>
</comment>
<gene>
    <name evidence="2" type="ORF">AX774_g1973</name>
</gene>
<keyword evidence="3" id="KW-1185">Reference proteome</keyword>
<accession>A0A1R1PUC4</accession>
<reference evidence="3" key="1">
    <citation type="submission" date="2017-01" db="EMBL/GenBank/DDBJ databases">
        <authorList>
            <person name="Wang Y."/>
            <person name="White M."/>
            <person name="Kvist S."/>
            <person name="Moncalvo J.-M."/>
        </authorList>
    </citation>
    <scope>NUCLEOTIDE SEQUENCE [LARGE SCALE GENOMIC DNA]</scope>
    <source>
        <strain evidence="3">COL-18-3</strain>
    </source>
</reference>
<dbReference type="InterPro" id="IPR001900">
    <property type="entry name" value="RNase_II/R"/>
</dbReference>
<organism evidence="2 3">
    <name type="scientific">Zancudomyces culisetae</name>
    <name type="common">Gut fungus</name>
    <name type="synonym">Smittium culisetae</name>
    <dbReference type="NCBI Taxonomy" id="1213189"/>
    <lineage>
        <taxon>Eukaryota</taxon>
        <taxon>Fungi</taxon>
        <taxon>Fungi incertae sedis</taxon>
        <taxon>Zoopagomycota</taxon>
        <taxon>Kickxellomycotina</taxon>
        <taxon>Harpellomycetes</taxon>
        <taxon>Harpellales</taxon>
        <taxon>Legeriomycetaceae</taxon>
        <taxon>Zancudomyces</taxon>
    </lineage>
</organism>
<dbReference type="GO" id="GO:0000175">
    <property type="term" value="F:3'-5'-RNA exonuclease activity"/>
    <property type="evidence" value="ECO:0007669"/>
    <property type="project" value="TreeGrafter"/>
</dbReference>
<dbReference type="PANTHER" id="PTHR23355:SF9">
    <property type="entry name" value="DIS3-LIKE EXONUCLEASE 2"/>
    <property type="match status" value="1"/>
</dbReference>
<dbReference type="EMBL" id="LSSK01000186">
    <property type="protein sequence ID" value="OMH84503.1"/>
    <property type="molecule type" value="Genomic_DNA"/>
</dbReference>
<dbReference type="PANTHER" id="PTHR23355">
    <property type="entry name" value="RIBONUCLEASE"/>
    <property type="match status" value="1"/>
</dbReference>
<dbReference type="InterPro" id="IPR050180">
    <property type="entry name" value="RNR_Ribonuclease"/>
</dbReference>
<dbReference type="SUPFAM" id="SSF50249">
    <property type="entry name" value="Nucleic acid-binding proteins"/>
    <property type="match status" value="1"/>
</dbReference>
<evidence type="ECO:0000259" key="1">
    <source>
        <dbReference type="Pfam" id="PF00773"/>
    </source>
</evidence>